<comment type="subcellular location">
    <subcellularLocation>
        <location evidence="1 10">Nucleus</location>
    </subcellularLocation>
</comment>
<keyword evidence="8" id="KW-0804">Transcription</keyword>
<evidence type="ECO:0000256" key="10">
    <source>
        <dbReference type="RuleBase" id="RU261113"/>
    </source>
</evidence>
<keyword evidence="7 10" id="KW-0010">Activator</keyword>
<dbReference type="GO" id="GO:0071819">
    <property type="term" value="C:DUBm complex"/>
    <property type="evidence" value="ECO:0007669"/>
    <property type="project" value="UniProtKB-ARBA"/>
</dbReference>
<dbReference type="OrthoDB" id="21557at2759"/>
<keyword evidence="6" id="KW-0805">Transcription regulation</keyword>
<dbReference type="InterPro" id="IPR013246">
    <property type="entry name" value="SAGA_su_Sgf11"/>
</dbReference>
<dbReference type="GO" id="GO:0008270">
    <property type="term" value="F:zinc ion binding"/>
    <property type="evidence" value="ECO:0007669"/>
    <property type="project" value="UniProtKB-KW"/>
</dbReference>
<evidence type="ECO:0000313" key="12">
    <source>
        <dbReference type="EMBL" id="KIZ02377.1"/>
    </source>
</evidence>
<evidence type="ECO:0000256" key="9">
    <source>
        <dbReference type="ARBA" id="ARBA00023242"/>
    </source>
</evidence>
<evidence type="ECO:0000256" key="3">
    <source>
        <dbReference type="ARBA" id="ARBA00022771"/>
    </source>
</evidence>
<evidence type="ECO:0000256" key="2">
    <source>
        <dbReference type="ARBA" id="ARBA00022723"/>
    </source>
</evidence>
<keyword evidence="9" id="KW-0539">Nucleus</keyword>
<reference evidence="12 13" key="1">
    <citation type="journal article" date="2013" name="BMC Genomics">
        <title>Reconstruction of the lipid metabolism for the microalga Monoraphidium neglectum from its genome sequence reveals characteristics suitable for biofuel production.</title>
        <authorList>
            <person name="Bogen C."/>
            <person name="Al-Dilaimi A."/>
            <person name="Albersmeier A."/>
            <person name="Wichmann J."/>
            <person name="Grundmann M."/>
            <person name="Rupp O."/>
            <person name="Lauersen K.J."/>
            <person name="Blifernez-Klassen O."/>
            <person name="Kalinowski J."/>
            <person name="Goesmann A."/>
            <person name="Mussgnug J.H."/>
            <person name="Kruse O."/>
        </authorList>
    </citation>
    <scope>NUCLEOTIDE SEQUENCE [LARGE SCALE GENOMIC DNA]</scope>
    <source>
        <strain evidence="12 13">SAG 48.87</strain>
    </source>
</reference>
<evidence type="ECO:0000313" key="13">
    <source>
        <dbReference type="Proteomes" id="UP000054498"/>
    </source>
</evidence>
<protein>
    <recommendedName>
        <fullName evidence="10">SAGA-associated factor 11</fullName>
    </recommendedName>
</protein>
<evidence type="ECO:0000256" key="4">
    <source>
        <dbReference type="ARBA" id="ARBA00022833"/>
    </source>
</evidence>
<evidence type="ECO:0000256" key="5">
    <source>
        <dbReference type="ARBA" id="ARBA00022853"/>
    </source>
</evidence>
<accession>A0A0D2MPD0</accession>
<dbReference type="EMBL" id="KK101063">
    <property type="protein sequence ID" value="KIZ02377.1"/>
    <property type="molecule type" value="Genomic_DNA"/>
</dbReference>
<feature type="compositionally biased region" description="Basic residues" evidence="11">
    <location>
        <begin position="138"/>
        <end position="148"/>
    </location>
</feature>
<keyword evidence="3" id="KW-0863">Zinc-finger</keyword>
<dbReference type="GO" id="GO:0070461">
    <property type="term" value="C:SAGA-type complex"/>
    <property type="evidence" value="ECO:0007669"/>
    <property type="project" value="UniProtKB-ARBA"/>
</dbReference>
<dbReference type="Pfam" id="PF08209">
    <property type="entry name" value="Sgf11"/>
    <property type="match status" value="1"/>
</dbReference>
<name>A0A0D2MPD0_9CHLO</name>
<keyword evidence="13" id="KW-1185">Reference proteome</keyword>
<evidence type="ECO:0000256" key="6">
    <source>
        <dbReference type="ARBA" id="ARBA00023015"/>
    </source>
</evidence>
<dbReference type="Gene3D" id="3.30.160.60">
    <property type="entry name" value="Classic Zinc Finger"/>
    <property type="match status" value="1"/>
</dbReference>
<feature type="region of interest" description="Disordered" evidence="11">
    <location>
        <begin position="1"/>
        <end position="25"/>
    </location>
</feature>
<dbReference type="PANTHER" id="PTHR47674">
    <property type="entry name" value="SAGA-ASSOCIATED FACTOR 11"/>
    <property type="match status" value="1"/>
</dbReference>
<feature type="region of interest" description="Disordered" evidence="11">
    <location>
        <begin position="66"/>
        <end position="102"/>
    </location>
</feature>
<dbReference type="GO" id="GO:0006325">
    <property type="term" value="P:chromatin organization"/>
    <property type="evidence" value="ECO:0007669"/>
    <property type="project" value="UniProtKB-KW"/>
</dbReference>
<dbReference type="RefSeq" id="XP_013901396.1">
    <property type="nucleotide sequence ID" value="XM_014045942.1"/>
</dbReference>
<evidence type="ECO:0000256" key="1">
    <source>
        <dbReference type="ARBA" id="ARBA00004123"/>
    </source>
</evidence>
<comment type="similarity">
    <text evidence="10">Belongs to the SGF11 family.</text>
</comment>
<keyword evidence="5" id="KW-0156">Chromatin regulator</keyword>
<dbReference type="FunFam" id="3.30.160.60:FF:000118">
    <property type="entry name" value="Ataxin-7-like protein 3"/>
    <property type="match status" value="1"/>
</dbReference>
<dbReference type="GeneID" id="25738463"/>
<dbReference type="PANTHER" id="PTHR47674:SF3">
    <property type="entry name" value="SAGA-ASSOCIATED FACTOR 11"/>
    <property type="match status" value="1"/>
</dbReference>
<feature type="compositionally biased region" description="Pro residues" evidence="11">
    <location>
        <begin position="72"/>
        <end position="87"/>
    </location>
</feature>
<keyword evidence="4" id="KW-0862">Zinc</keyword>
<organism evidence="12 13">
    <name type="scientific">Monoraphidium neglectum</name>
    <dbReference type="NCBI Taxonomy" id="145388"/>
    <lineage>
        <taxon>Eukaryota</taxon>
        <taxon>Viridiplantae</taxon>
        <taxon>Chlorophyta</taxon>
        <taxon>core chlorophytes</taxon>
        <taxon>Chlorophyceae</taxon>
        <taxon>CS clade</taxon>
        <taxon>Sphaeropleales</taxon>
        <taxon>Selenastraceae</taxon>
        <taxon>Monoraphidium</taxon>
    </lineage>
</organism>
<sequence>MSKSNKGAQLRVTSEAEAAEQRASKARWLSRLFEDPASVASQTAAAYAELLDEALLDVAVEAHREAKLGLAPDPPPPPHAPPRPLDPLPGAKGPTDVFGQAHPPSAMEQITCMKCGRKVAAGRFAPHLEKCLGGGRQSSRHATRRGAG</sequence>
<dbReference type="STRING" id="145388.A0A0D2MPD0"/>
<dbReference type="Proteomes" id="UP000054498">
    <property type="component" value="Unassembled WGS sequence"/>
</dbReference>
<evidence type="ECO:0000256" key="7">
    <source>
        <dbReference type="ARBA" id="ARBA00023159"/>
    </source>
</evidence>
<evidence type="ECO:0000256" key="8">
    <source>
        <dbReference type="ARBA" id="ARBA00023163"/>
    </source>
</evidence>
<dbReference type="AlphaFoldDB" id="A0A0D2MPD0"/>
<dbReference type="KEGG" id="mng:MNEG_5586"/>
<keyword evidence="2" id="KW-0479">Metal-binding</keyword>
<evidence type="ECO:0000256" key="11">
    <source>
        <dbReference type="SAM" id="MobiDB-lite"/>
    </source>
</evidence>
<proteinExistence type="inferred from homology"/>
<gene>
    <name evidence="12" type="ORF">MNEG_5586</name>
</gene>
<feature type="region of interest" description="Disordered" evidence="11">
    <location>
        <begin position="129"/>
        <end position="148"/>
    </location>
</feature>